<dbReference type="InterPro" id="IPR008883">
    <property type="entry name" value="UEV_N"/>
</dbReference>
<evidence type="ECO:0000256" key="2">
    <source>
        <dbReference type="ARBA" id="ARBA00009594"/>
    </source>
</evidence>
<evidence type="ECO:0000256" key="4">
    <source>
        <dbReference type="ARBA" id="ARBA00022753"/>
    </source>
</evidence>
<evidence type="ECO:0000256" key="5">
    <source>
        <dbReference type="ARBA" id="ARBA00022927"/>
    </source>
</evidence>
<proteinExistence type="inferred from homology"/>
<name>A0A817AXW8_BRANA</name>
<evidence type="ECO:0000259" key="9">
    <source>
        <dbReference type="PROSITE" id="PS51312"/>
    </source>
</evidence>
<evidence type="ECO:0000256" key="1">
    <source>
        <dbReference type="ARBA" id="ARBA00004177"/>
    </source>
</evidence>
<sequence length="595" mass="69595">MDYTGNKLERHNLEAEKRLKKVKQDYLHTSQKYTESDSQLQSLYNERRRADRLCSSAEAFTDWCNNLVKKLHEALDKIPTTEETIDHSLQFSMSNSVERLEDEQCQKLDSEAIRDFREVSRELYYIQRKMPRSESRRSIQGLLNEVKEKNKCKDKAVLTCTLVCNPTSCDNLRKSVELEIKILKKLIREIQKDWEDKLQIRQCARDLYSDSKRKVKHLWKKKDHLSGQWDEEKKHMLGNKEKHERRIGTYPEAEHIKMQRTNPSLASMASSSSSSPLKFIEKALLATGPFALSYTDPDQKWVIRKHLTSFLQDFSNFDLSTDTFNHNNGTTVQLFRLDGSLRTPQQSKAVQLTIWVNENYPLTPPLVFVIPPDSMTPVRTNHPFVSSSGFTNSNYIETWEYPPCNLLNFVRNLRRVLANDHPFVQTDSIPTRTRSVSRPEALDRLVTSLHYDVLAIMSRSEEEIESLWRLQTEVKQRSESVRTIISDLETERETLKENVLKLEEDTDVLAIWVERNYPKLMKATSKDVGVEEMFEMEEEKKLLVESLAADKAIEDVLCNLEEASRRGEMEIGSYLKHVRVLAREQFFSRHHHLYM</sequence>
<gene>
    <name evidence="11" type="ORF">DARMORV10_A04P29610.1</name>
</gene>
<dbReference type="EMBL" id="HG994358">
    <property type="protein sequence ID" value="CAF2295573.1"/>
    <property type="molecule type" value="Genomic_DNA"/>
</dbReference>
<evidence type="ECO:0000256" key="8">
    <source>
        <dbReference type="SAM" id="Coils"/>
    </source>
</evidence>
<dbReference type="InterPro" id="IPR052070">
    <property type="entry name" value="ESCRT-I_UEV_domain"/>
</dbReference>
<dbReference type="InterPro" id="IPR017916">
    <property type="entry name" value="SB_dom"/>
</dbReference>
<dbReference type="Gene3D" id="3.10.110.10">
    <property type="entry name" value="Ubiquitin Conjugating Enzyme"/>
    <property type="match status" value="1"/>
</dbReference>
<dbReference type="SUPFAM" id="SSF140111">
    <property type="entry name" value="Endosomal sorting complex assembly domain"/>
    <property type="match status" value="1"/>
</dbReference>
<dbReference type="InterPro" id="IPR016135">
    <property type="entry name" value="UBQ-conjugating_enzyme/RWD"/>
</dbReference>
<dbReference type="GO" id="GO:0005768">
    <property type="term" value="C:endosome"/>
    <property type="evidence" value="ECO:0007669"/>
    <property type="project" value="UniProtKB-SubCell"/>
</dbReference>
<evidence type="ECO:0000256" key="7">
    <source>
        <dbReference type="PROSITE-ProRule" id="PRU00644"/>
    </source>
</evidence>
<accession>A0A817AXW8</accession>
<dbReference type="InterPro" id="IPR037202">
    <property type="entry name" value="ESCRT_assembly_dom"/>
</dbReference>
<protein>
    <submittedName>
        <fullName evidence="11">(rape) hypothetical protein</fullName>
    </submittedName>
</protein>
<reference evidence="11" key="1">
    <citation type="submission" date="2021-01" db="EMBL/GenBank/DDBJ databases">
        <authorList>
            <consortium name="Genoscope - CEA"/>
            <person name="William W."/>
        </authorList>
    </citation>
    <scope>NUCLEOTIDE SEQUENCE</scope>
</reference>
<dbReference type="PROSITE" id="PS51322">
    <property type="entry name" value="UEV"/>
    <property type="match status" value="1"/>
</dbReference>
<comment type="similarity">
    <text evidence="2">Belongs to the ubiquitin-conjugating enzyme family. UEV subfamily.</text>
</comment>
<evidence type="ECO:0000256" key="3">
    <source>
        <dbReference type="ARBA" id="ARBA00022448"/>
    </source>
</evidence>
<feature type="domain" description="UEV" evidence="10">
    <location>
        <begin position="284"/>
        <end position="427"/>
    </location>
</feature>
<evidence type="ECO:0000259" key="10">
    <source>
        <dbReference type="PROSITE" id="PS51322"/>
    </source>
</evidence>
<dbReference type="Gene3D" id="6.10.140.820">
    <property type="match status" value="1"/>
</dbReference>
<dbReference type="GO" id="GO:0015031">
    <property type="term" value="P:protein transport"/>
    <property type="evidence" value="ECO:0007669"/>
    <property type="project" value="UniProtKB-UniRule"/>
</dbReference>
<dbReference type="Pfam" id="PF05743">
    <property type="entry name" value="UEV"/>
    <property type="match status" value="1"/>
</dbReference>
<dbReference type="PROSITE" id="PS51312">
    <property type="entry name" value="SB"/>
    <property type="match status" value="1"/>
</dbReference>
<organism evidence="11">
    <name type="scientific">Brassica napus</name>
    <name type="common">Rape</name>
    <dbReference type="NCBI Taxonomy" id="3708"/>
    <lineage>
        <taxon>Eukaryota</taxon>
        <taxon>Viridiplantae</taxon>
        <taxon>Streptophyta</taxon>
        <taxon>Embryophyta</taxon>
        <taxon>Tracheophyta</taxon>
        <taxon>Spermatophyta</taxon>
        <taxon>Magnoliopsida</taxon>
        <taxon>eudicotyledons</taxon>
        <taxon>Gunneridae</taxon>
        <taxon>Pentapetalae</taxon>
        <taxon>rosids</taxon>
        <taxon>malvids</taxon>
        <taxon>Brassicales</taxon>
        <taxon>Brassicaceae</taxon>
        <taxon>Brassiceae</taxon>
        <taxon>Brassica</taxon>
    </lineage>
</organism>
<dbReference type="PANTHER" id="PTHR23306:SF21">
    <property type="entry name" value="UBIQUITIN-CONJUGATING ENZYME_RWD-LIKE PROTEIN"/>
    <property type="match status" value="1"/>
</dbReference>
<dbReference type="AlphaFoldDB" id="A0A817AXW8"/>
<dbReference type="PANTHER" id="PTHR23306">
    <property type="entry name" value="TUMOR SUSCEPTIBILITY GENE 101 PROTEIN-RELATED"/>
    <property type="match status" value="1"/>
</dbReference>
<evidence type="ECO:0000256" key="6">
    <source>
        <dbReference type="ARBA" id="ARBA00023054"/>
    </source>
</evidence>
<feature type="coiled-coil region" evidence="8">
    <location>
        <begin position="478"/>
        <end position="505"/>
    </location>
</feature>
<keyword evidence="3 7" id="KW-0813">Transport</keyword>
<comment type="subcellular location">
    <subcellularLocation>
        <location evidence="1">Endosome</location>
    </subcellularLocation>
</comment>
<keyword evidence="6 8" id="KW-0175">Coiled coil</keyword>
<keyword evidence="4" id="KW-0967">Endosome</keyword>
<dbReference type="Pfam" id="PF09454">
    <property type="entry name" value="Vps23_core"/>
    <property type="match status" value="1"/>
</dbReference>
<dbReference type="SUPFAM" id="SSF54495">
    <property type="entry name" value="UBC-like"/>
    <property type="match status" value="1"/>
</dbReference>
<feature type="domain" description="SB" evidence="9">
    <location>
        <begin position="537"/>
        <end position="595"/>
    </location>
</feature>
<dbReference type="Proteomes" id="UP001295469">
    <property type="component" value="Chromosome A04"/>
</dbReference>
<evidence type="ECO:0000313" key="11">
    <source>
        <dbReference type="EMBL" id="CAF2295573.1"/>
    </source>
</evidence>
<keyword evidence="5 7" id="KW-0653">Protein transport</keyword>
<dbReference type="CDD" id="cd11685">
    <property type="entry name" value="UEV_TSG101-like"/>
    <property type="match status" value="1"/>
</dbReference>